<proteinExistence type="predicted"/>
<accession>A0A8S5PK86</accession>
<protein>
    <submittedName>
        <fullName evidence="1">SprT-like family protein</fullName>
    </submittedName>
</protein>
<name>A0A8S5PK86_9CAUD</name>
<evidence type="ECO:0000313" key="1">
    <source>
        <dbReference type="EMBL" id="DAE07607.1"/>
    </source>
</evidence>
<dbReference type="EMBL" id="BK015452">
    <property type="protein sequence ID" value="DAE07607.1"/>
    <property type="molecule type" value="Genomic_DNA"/>
</dbReference>
<reference evidence="1" key="1">
    <citation type="journal article" date="2021" name="Proc. Natl. Acad. Sci. U.S.A.">
        <title>A Catalog of Tens of Thousands of Viruses from Human Metagenomes Reveals Hidden Associations with Chronic Diseases.</title>
        <authorList>
            <person name="Tisza M.J."/>
            <person name="Buck C.B."/>
        </authorList>
    </citation>
    <scope>NUCLEOTIDE SEQUENCE</scope>
    <source>
        <strain evidence="1">CtnCN2</strain>
    </source>
</reference>
<sequence>MSEIKMFDAPLGMGRYCIIDEDKEAETLCKQTGLGLRVLGRLDYAGQVVTFVKDGEWLVVARIAHHGETMEDVFSTVLHECVHVVQHLIANIDDKEPSREFQARLSEEVMMNLVKEYFRHSEAFTQFLATSNKTPEE</sequence>
<organism evidence="1">
    <name type="scientific">Podoviridae sp. ctnCN2</name>
    <dbReference type="NCBI Taxonomy" id="2825274"/>
    <lineage>
        <taxon>Viruses</taxon>
        <taxon>Duplodnaviria</taxon>
        <taxon>Heunggongvirae</taxon>
        <taxon>Uroviricota</taxon>
        <taxon>Caudoviricetes</taxon>
    </lineage>
</organism>